<feature type="active site" description="Proton donor/acceptor" evidence="8">
    <location>
        <position position="185"/>
    </location>
</feature>
<keyword evidence="6 8" id="KW-0961">Cell wall biogenesis/degradation</keyword>
<dbReference type="InterPro" id="IPR015942">
    <property type="entry name" value="Asp/Glu/hydantoin_racemase"/>
</dbReference>
<gene>
    <name evidence="8 9" type="primary">murI</name>
    <name evidence="9" type="ORF">clem_11415</name>
</gene>
<keyword evidence="5 8" id="KW-0413">Isomerase</keyword>
<feature type="binding site" evidence="8">
    <location>
        <begin position="44"/>
        <end position="45"/>
    </location>
    <ligand>
        <name>substrate</name>
    </ligand>
</feature>
<dbReference type="GO" id="GO:0008360">
    <property type="term" value="P:regulation of cell shape"/>
    <property type="evidence" value="ECO:0007669"/>
    <property type="project" value="UniProtKB-KW"/>
</dbReference>
<evidence type="ECO:0000313" key="9">
    <source>
        <dbReference type="EMBL" id="ASQ46820.1"/>
    </source>
</evidence>
<dbReference type="OrthoDB" id="9801055at2"/>
<organism evidence="9 10">
    <name type="scientific">Legionella clemsonensis</name>
    <dbReference type="NCBI Taxonomy" id="1867846"/>
    <lineage>
        <taxon>Bacteria</taxon>
        <taxon>Pseudomonadati</taxon>
        <taxon>Pseudomonadota</taxon>
        <taxon>Gammaproteobacteria</taxon>
        <taxon>Legionellales</taxon>
        <taxon>Legionellaceae</taxon>
        <taxon>Legionella</taxon>
    </lineage>
</organism>
<dbReference type="PROSITE" id="PS00923">
    <property type="entry name" value="ASP_GLU_RACEMASE_1"/>
    <property type="match status" value="1"/>
</dbReference>
<evidence type="ECO:0000256" key="4">
    <source>
        <dbReference type="ARBA" id="ARBA00022984"/>
    </source>
</evidence>
<dbReference type="UniPathway" id="UPA00219"/>
<keyword evidence="3 8" id="KW-0133">Cell shape</keyword>
<feature type="binding site" evidence="8">
    <location>
        <begin position="186"/>
        <end position="187"/>
    </location>
    <ligand>
        <name>substrate</name>
    </ligand>
</feature>
<protein>
    <recommendedName>
        <fullName evidence="7 8">Glutamate racemase</fullName>
        <ecNumber evidence="2 8">5.1.1.3</ecNumber>
    </recommendedName>
</protein>
<evidence type="ECO:0000256" key="1">
    <source>
        <dbReference type="ARBA" id="ARBA00001602"/>
    </source>
</evidence>
<dbReference type="NCBIfam" id="TIGR00067">
    <property type="entry name" value="glut_race"/>
    <property type="match status" value="1"/>
</dbReference>
<dbReference type="EMBL" id="CP016397">
    <property type="protein sequence ID" value="ASQ46820.1"/>
    <property type="molecule type" value="Genomic_DNA"/>
</dbReference>
<evidence type="ECO:0000256" key="8">
    <source>
        <dbReference type="HAMAP-Rule" id="MF_00258"/>
    </source>
</evidence>
<proteinExistence type="inferred from homology"/>
<dbReference type="AlphaFoldDB" id="A0A222P4N5"/>
<evidence type="ECO:0000256" key="7">
    <source>
        <dbReference type="ARBA" id="ARBA00070053"/>
    </source>
</evidence>
<name>A0A222P4N5_9GAMM</name>
<comment type="similarity">
    <text evidence="8">Belongs to the aspartate/glutamate racemases family.</text>
</comment>
<dbReference type="SUPFAM" id="SSF53681">
    <property type="entry name" value="Aspartate/glutamate racemase"/>
    <property type="match status" value="2"/>
</dbReference>
<sequence>MNKNNLPIGVFDSGMGGLTVLRALKATLPHESFIYLGDTARLPYGTKSPDTVQQYAVQMSRVLIERQIKALVIACNTATTAALPHLQTMLPDIPVLGVVSPGASAVVAATKNHRIAVLATETTIASKAYQRLIQKQLPQAKISAQACSVLVALAEEGMIANAVAREALKHYLAEFAEEDTLLLGCTHFPVFKPLLQTLLPSRVTIVDSAEATAKALHKVLVASNLANEALSPVTIRYLVTDSIKRFQSVGEIFLGEPLCQAHIELVDACALV</sequence>
<feature type="binding site" evidence="8">
    <location>
        <begin position="12"/>
        <end position="13"/>
    </location>
    <ligand>
        <name>substrate</name>
    </ligand>
</feature>
<dbReference type="InterPro" id="IPR018187">
    <property type="entry name" value="Asp/Glu_racemase_AS_1"/>
</dbReference>
<dbReference type="KEGG" id="lcd:clem_11415"/>
<keyword evidence="10" id="KW-1185">Reference proteome</keyword>
<dbReference type="GO" id="GO:0071555">
    <property type="term" value="P:cell wall organization"/>
    <property type="evidence" value="ECO:0007669"/>
    <property type="project" value="UniProtKB-KW"/>
</dbReference>
<dbReference type="PANTHER" id="PTHR21198:SF2">
    <property type="entry name" value="GLUTAMATE RACEMASE"/>
    <property type="match status" value="1"/>
</dbReference>
<feature type="binding site" evidence="8">
    <location>
        <begin position="76"/>
        <end position="77"/>
    </location>
    <ligand>
        <name>substrate</name>
    </ligand>
</feature>
<evidence type="ECO:0000256" key="5">
    <source>
        <dbReference type="ARBA" id="ARBA00023235"/>
    </source>
</evidence>
<comment type="pathway">
    <text evidence="8">Cell wall biogenesis; peptidoglycan biosynthesis.</text>
</comment>
<evidence type="ECO:0000256" key="2">
    <source>
        <dbReference type="ARBA" id="ARBA00013090"/>
    </source>
</evidence>
<dbReference type="HAMAP" id="MF_00258">
    <property type="entry name" value="Glu_racemase"/>
    <property type="match status" value="1"/>
</dbReference>
<dbReference type="Pfam" id="PF01177">
    <property type="entry name" value="Asp_Glu_race"/>
    <property type="match status" value="1"/>
</dbReference>
<accession>A0A222P4N5</accession>
<dbReference type="InterPro" id="IPR001920">
    <property type="entry name" value="Asp/Glu_race"/>
</dbReference>
<comment type="function">
    <text evidence="8">Provides the (R)-glutamate required for cell wall biosynthesis.</text>
</comment>
<dbReference type="GO" id="GO:0008881">
    <property type="term" value="F:glutamate racemase activity"/>
    <property type="evidence" value="ECO:0007669"/>
    <property type="project" value="UniProtKB-UniRule"/>
</dbReference>
<dbReference type="GO" id="GO:0009252">
    <property type="term" value="P:peptidoglycan biosynthetic process"/>
    <property type="evidence" value="ECO:0007669"/>
    <property type="project" value="UniProtKB-UniRule"/>
</dbReference>
<dbReference type="RefSeq" id="WP_094091640.1">
    <property type="nucleotide sequence ID" value="NZ_CP016397.1"/>
</dbReference>
<evidence type="ECO:0000313" key="10">
    <source>
        <dbReference type="Proteomes" id="UP000201728"/>
    </source>
</evidence>
<dbReference type="Proteomes" id="UP000201728">
    <property type="component" value="Chromosome"/>
</dbReference>
<reference evidence="10" key="1">
    <citation type="submission" date="2016-07" db="EMBL/GenBank/DDBJ databases">
        <authorList>
            <person name="Florea S."/>
            <person name="Webb J.S."/>
            <person name="Jaromczyk J."/>
            <person name="Schardl C.L."/>
        </authorList>
    </citation>
    <scope>NUCLEOTIDE SEQUENCE [LARGE SCALE GENOMIC DNA]</scope>
    <source>
        <strain evidence="10">CDC-D5610</strain>
    </source>
</reference>
<dbReference type="InterPro" id="IPR004391">
    <property type="entry name" value="Glu_race"/>
</dbReference>
<dbReference type="Gene3D" id="3.40.50.1860">
    <property type="match status" value="2"/>
</dbReference>
<dbReference type="EC" id="5.1.1.3" evidence="2 8"/>
<keyword evidence="4 8" id="KW-0573">Peptidoglycan synthesis</keyword>
<evidence type="ECO:0000256" key="3">
    <source>
        <dbReference type="ARBA" id="ARBA00022960"/>
    </source>
</evidence>
<feature type="active site" description="Proton donor/acceptor" evidence="8">
    <location>
        <position position="75"/>
    </location>
</feature>
<evidence type="ECO:0000256" key="6">
    <source>
        <dbReference type="ARBA" id="ARBA00023316"/>
    </source>
</evidence>
<dbReference type="FunFam" id="3.40.50.1860:FF:000002">
    <property type="entry name" value="Glutamate racemase"/>
    <property type="match status" value="1"/>
</dbReference>
<dbReference type="PANTHER" id="PTHR21198">
    <property type="entry name" value="GLUTAMATE RACEMASE"/>
    <property type="match status" value="1"/>
</dbReference>
<comment type="catalytic activity">
    <reaction evidence="1 8">
        <text>L-glutamate = D-glutamate</text>
        <dbReference type="Rhea" id="RHEA:12813"/>
        <dbReference type="ChEBI" id="CHEBI:29985"/>
        <dbReference type="ChEBI" id="CHEBI:29986"/>
        <dbReference type="EC" id="5.1.1.3"/>
    </reaction>
</comment>